<dbReference type="PANTHER" id="PTHR42877:SF4">
    <property type="entry name" value="FAD_NAD(P)-BINDING DOMAIN-CONTAINING PROTEIN-RELATED"/>
    <property type="match status" value="1"/>
</dbReference>
<dbReference type="Pfam" id="PF13738">
    <property type="entry name" value="Pyr_redox_3"/>
    <property type="match status" value="1"/>
</dbReference>
<name>A0A3B0S0M2_9ZZZZ</name>
<dbReference type="Gene3D" id="3.50.50.60">
    <property type="entry name" value="FAD/NAD(P)-binding domain"/>
    <property type="match status" value="2"/>
</dbReference>
<sequence length="483" mass="54486">MSKKILDVAIIGAGFAGIGAAVKLRQAGIKNVQVFEKTDGIGGTWYDNTYPGAACDVPSHLYCYSFAPNPAWSRVYSPQAEIQSYIERVVDQFQLRPLIRLQTQIIAASFDGANKIWLLQTKTGEQVRARFVVWSVAFLGTPQIPDFPDLAKFEGPVFHSARWDHQVDLAGKNVVIVGSAASALQIGPVIAPQVKSLTMFQRTANYVMQRDDRNYSNFTKTMFRYLPFTNRVLRWLYQMRHDKLFFQGLQPGNWMNRLMRKRSLAYLSSKISDPELRAKLTGDYELGCKRILISDDFYDMFLRDNVQLLTDGIARFDKSAIHTKTGQTIAADVVIMATGFAATSIMPDIQITGIDGQDMQQWRKHSQALKGLLIEGFPNSFFMLGPNTGLGHSSMILMIESQLKYMLAAIKAIKPGQTITPKAEAVQAYNQQIQAELATKVWATSCKSWYKQENGFNSTMWPRSTSAYEKMMKTVDWDELDIR</sequence>
<protein>
    <submittedName>
        <fullName evidence="1">Cyclohexanone monooxygenase</fullName>
        <ecNumber evidence="1">1.14.13.22</ecNumber>
    </submittedName>
</protein>
<gene>
    <name evidence="1" type="ORF">MNBD_ALPHA06-1866</name>
</gene>
<keyword evidence="1" id="KW-0503">Monooxygenase</keyword>
<dbReference type="SUPFAM" id="SSF51905">
    <property type="entry name" value="FAD/NAD(P)-binding domain"/>
    <property type="match status" value="1"/>
</dbReference>
<dbReference type="EMBL" id="UOEE01000084">
    <property type="protein sequence ID" value="VAV89075.1"/>
    <property type="molecule type" value="Genomic_DNA"/>
</dbReference>
<dbReference type="GO" id="GO:0018667">
    <property type="term" value="F:cyclohexanone monooxygenase activity"/>
    <property type="evidence" value="ECO:0007669"/>
    <property type="project" value="UniProtKB-EC"/>
</dbReference>
<dbReference type="PRINTS" id="PR00411">
    <property type="entry name" value="PNDRDTASEI"/>
</dbReference>
<reference evidence="1" key="1">
    <citation type="submission" date="2018-06" db="EMBL/GenBank/DDBJ databases">
        <authorList>
            <person name="Zhirakovskaya E."/>
        </authorList>
    </citation>
    <scope>NUCLEOTIDE SEQUENCE</scope>
</reference>
<dbReference type="AlphaFoldDB" id="A0A3B0S0M2"/>
<proteinExistence type="predicted"/>
<evidence type="ECO:0000313" key="1">
    <source>
        <dbReference type="EMBL" id="VAV89075.1"/>
    </source>
</evidence>
<dbReference type="InterPro" id="IPR051209">
    <property type="entry name" value="FAD-bind_Monooxygenase_sf"/>
</dbReference>
<dbReference type="PANTHER" id="PTHR42877">
    <property type="entry name" value="L-ORNITHINE N(5)-MONOOXYGENASE-RELATED"/>
    <property type="match status" value="1"/>
</dbReference>
<dbReference type="EC" id="1.14.13.22" evidence="1"/>
<accession>A0A3B0S0M2</accession>
<keyword evidence="1" id="KW-0560">Oxidoreductase</keyword>
<organism evidence="1">
    <name type="scientific">hydrothermal vent metagenome</name>
    <dbReference type="NCBI Taxonomy" id="652676"/>
    <lineage>
        <taxon>unclassified sequences</taxon>
        <taxon>metagenomes</taxon>
        <taxon>ecological metagenomes</taxon>
    </lineage>
</organism>
<dbReference type="InterPro" id="IPR036188">
    <property type="entry name" value="FAD/NAD-bd_sf"/>
</dbReference>